<dbReference type="Pfam" id="PF05175">
    <property type="entry name" value="MTS"/>
    <property type="match status" value="1"/>
</dbReference>
<dbReference type="AlphaFoldDB" id="A0A7G9RGP5"/>
<evidence type="ECO:0000256" key="5">
    <source>
        <dbReference type="ARBA" id="ARBA00048391"/>
    </source>
</evidence>
<keyword evidence="3" id="KW-0808">Transferase</keyword>
<dbReference type="InterPro" id="IPR022446">
    <property type="entry name" value="MeTrfrase_put"/>
</dbReference>
<dbReference type="PANTHER" id="PTHR18895">
    <property type="entry name" value="HEMK METHYLTRANSFERASE"/>
    <property type="match status" value="1"/>
</dbReference>
<keyword evidence="8" id="KW-1185">Reference proteome</keyword>
<dbReference type="GO" id="GO:0102559">
    <property type="term" value="F:peptide chain release factor N(5)-glutamine methyltransferase activity"/>
    <property type="evidence" value="ECO:0007669"/>
    <property type="project" value="UniProtKB-EC"/>
</dbReference>
<evidence type="ECO:0000259" key="6">
    <source>
        <dbReference type="Pfam" id="PF05175"/>
    </source>
</evidence>
<reference evidence="7 8" key="1">
    <citation type="submission" date="2020-08" db="EMBL/GenBank/DDBJ databases">
        <title>Genome sequence of Nocardioides mesophilus KACC 16243T.</title>
        <authorList>
            <person name="Hyun D.-W."/>
            <person name="Bae J.-W."/>
        </authorList>
    </citation>
    <scope>NUCLEOTIDE SEQUENCE [LARGE SCALE GENOMIC DNA]</scope>
    <source>
        <strain evidence="7 8">KACC 16243</strain>
    </source>
</reference>
<keyword evidence="2" id="KW-0489">Methyltransferase</keyword>
<sequence>MVATLRAAGCVFAEEEAALLVEAATTPEQLDRLVRERVGGVPLEHLLGWAAFHGLRIEVDRGVFVPRRRTELLVAETLTCLDDRARPVVVDLCCGAGAIAAAIAACAPDVEVHAAELDPKAVTCARRNVEPRGGTVHEGDLYAALPTGLAGRVDVLVANAPYVPTGSIAMMPPEARLHEHPVALDGGTDGLDVQRRVVAGAGAWLAPGGRLLIESSRRQAGQLAEEMRAHGLEARIVSDEELNATAVVGALTG</sequence>
<dbReference type="KEGG" id="nmes:H9L09_02015"/>
<gene>
    <name evidence="7" type="ORF">H9L09_02015</name>
</gene>
<dbReference type="Proteomes" id="UP000515947">
    <property type="component" value="Chromosome"/>
</dbReference>
<feature type="domain" description="Methyltransferase small" evidence="6">
    <location>
        <begin position="78"/>
        <end position="163"/>
    </location>
</feature>
<dbReference type="GO" id="GO:0032259">
    <property type="term" value="P:methylation"/>
    <property type="evidence" value="ECO:0007669"/>
    <property type="project" value="UniProtKB-KW"/>
</dbReference>
<dbReference type="InterPro" id="IPR050320">
    <property type="entry name" value="N5-glutamine_MTase"/>
</dbReference>
<comment type="catalytic activity">
    <reaction evidence="5">
        <text>L-glutaminyl-[peptide chain release factor] + S-adenosyl-L-methionine = N(5)-methyl-L-glutaminyl-[peptide chain release factor] + S-adenosyl-L-homocysteine + H(+)</text>
        <dbReference type="Rhea" id="RHEA:42896"/>
        <dbReference type="Rhea" id="RHEA-COMP:10271"/>
        <dbReference type="Rhea" id="RHEA-COMP:10272"/>
        <dbReference type="ChEBI" id="CHEBI:15378"/>
        <dbReference type="ChEBI" id="CHEBI:30011"/>
        <dbReference type="ChEBI" id="CHEBI:57856"/>
        <dbReference type="ChEBI" id="CHEBI:59789"/>
        <dbReference type="ChEBI" id="CHEBI:61891"/>
        <dbReference type="EC" id="2.1.1.297"/>
    </reaction>
</comment>
<name>A0A7G9RGP5_9ACTN</name>
<evidence type="ECO:0000256" key="1">
    <source>
        <dbReference type="ARBA" id="ARBA00012771"/>
    </source>
</evidence>
<dbReference type="SUPFAM" id="SSF53335">
    <property type="entry name" value="S-adenosyl-L-methionine-dependent methyltransferases"/>
    <property type="match status" value="1"/>
</dbReference>
<dbReference type="NCBIfam" id="TIGR00536">
    <property type="entry name" value="hemK_fam"/>
    <property type="match status" value="1"/>
</dbReference>
<organism evidence="7 8">
    <name type="scientific">Nocardioides mesophilus</name>
    <dbReference type="NCBI Taxonomy" id="433659"/>
    <lineage>
        <taxon>Bacteria</taxon>
        <taxon>Bacillati</taxon>
        <taxon>Actinomycetota</taxon>
        <taxon>Actinomycetes</taxon>
        <taxon>Propionibacteriales</taxon>
        <taxon>Nocardioidaceae</taxon>
        <taxon>Nocardioides</taxon>
    </lineage>
</organism>
<dbReference type="InterPro" id="IPR004556">
    <property type="entry name" value="HemK-like"/>
</dbReference>
<evidence type="ECO:0000256" key="3">
    <source>
        <dbReference type="ARBA" id="ARBA00022679"/>
    </source>
</evidence>
<dbReference type="EMBL" id="CP060713">
    <property type="protein sequence ID" value="QNN54770.1"/>
    <property type="molecule type" value="Genomic_DNA"/>
</dbReference>
<dbReference type="InterPro" id="IPR007848">
    <property type="entry name" value="Small_mtfrase_dom"/>
</dbReference>
<evidence type="ECO:0000256" key="2">
    <source>
        <dbReference type="ARBA" id="ARBA00022603"/>
    </source>
</evidence>
<dbReference type="InterPro" id="IPR029063">
    <property type="entry name" value="SAM-dependent_MTases_sf"/>
</dbReference>
<dbReference type="PANTHER" id="PTHR18895:SF74">
    <property type="entry name" value="MTRF1L RELEASE FACTOR GLUTAMINE METHYLTRANSFERASE"/>
    <property type="match status" value="1"/>
</dbReference>
<dbReference type="EC" id="2.1.1.297" evidence="1"/>
<accession>A0A7G9RGP5</accession>
<dbReference type="NCBIfam" id="TIGR03704">
    <property type="entry name" value="PrmC_rel_meth"/>
    <property type="match status" value="1"/>
</dbReference>
<evidence type="ECO:0000313" key="8">
    <source>
        <dbReference type="Proteomes" id="UP000515947"/>
    </source>
</evidence>
<evidence type="ECO:0000256" key="4">
    <source>
        <dbReference type="ARBA" id="ARBA00022691"/>
    </source>
</evidence>
<evidence type="ECO:0000313" key="7">
    <source>
        <dbReference type="EMBL" id="QNN54770.1"/>
    </source>
</evidence>
<keyword evidence="4" id="KW-0949">S-adenosyl-L-methionine</keyword>
<proteinExistence type="predicted"/>
<protein>
    <recommendedName>
        <fullName evidence="1">peptide chain release factor N(5)-glutamine methyltransferase</fullName>
        <ecNumber evidence="1">2.1.1.297</ecNumber>
    </recommendedName>
</protein>
<dbReference type="Gene3D" id="3.40.50.150">
    <property type="entry name" value="Vaccinia Virus protein VP39"/>
    <property type="match status" value="1"/>
</dbReference>